<feature type="domain" description="Reverse transcriptase zinc-binding" evidence="2">
    <location>
        <begin position="2"/>
        <end position="46"/>
    </location>
</feature>
<sequence length="296" mass="33898">MNNALAIKENLRRRGMGGETVCVLCDHAMESSSHLFRDCIVAAHVWRSSSLGVSTTTNTHLQLRDWIKNFLNFLWKEDGRGSIRVLTFVAILWSIWLHRNSVIFRHSTRNPELILQMARQFGEQWMNAAPLRNKMKMSSKRHSIMQHDGDEEHVILKGVGHDHDAILVTDGAWKMHKKKKYPRAAAGWVLKKGSILIPKDGVRIEATNPSQAEVKAIYMWLSYASQQDVQGVRVYTDCVEAITSIRDFPHCIIELATLCSDIRRMADKFRHCSIYKCTRERVKEAHVLATHARQSG</sequence>
<reference evidence="4" key="2">
    <citation type="submission" date="2025-08" db="UniProtKB">
        <authorList>
            <consortium name="RefSeq"/>
        </authorList>
    </citation>
    <scope>IDENTIFICATION</scope>
    <source>
        <tissue evidence="4">Leaf</tissue>
    </source>
</reference>
<dbReference type="InterPro" id="IPR044730">
    <property type="entry name" value="RNase_H-like_dom_plant"/>
</dbReference>
<dbReference type="GO" id="GO:0004523">
    <property type="term" value="F:RNA-DNA hybrid ribonuclease activity"/>
    <property type="evidence" value="ECO:0007669"/>
    <property type="project" value="InterPro"/>
</dbReference>
<feature type="domain" description="RNase H type-1" evidence="1">
    <location>
        <begin position="170"/>
        <end position="292"/>
    </location>
</feature>
<evidence type="ECO:0000313" key="4">
    <source>
        <dbReference type="RefSeq" id="XP_021838943.2"/>
    </source>
</evidence>
<evidence type="ECO:0000259" key="1">
    <source>
        <dbReference type="Pfam" id="PF13456"/>
    </source>
</evidence>
<evidence type="ECO:0000259" key="2">
    <source>
        <dbReference type="Pfam" id="PF13966"/>
    </source>
</evidence>
<proteinExistence type="predicted"/>
<dbReference type="Gene3D" id="3.30.420.10">
    <property type="entry name" value="Ribonuclease H-like superfamily/Ribonuclease H"/>
    <property type="match status" value="1"/>
</dbReference>
<evidence type="ECO:0008006" key="5">
    <source>
        <dbReference type="Google" id="ProtNLM"/>
    </source>
</evidence>
<dbReference type="InterPro" id="IPR002156">
    <property type="entry name" value="RNaseH_domain"/>
</dbReference>
<dbReference type="InterPro" id="IPR053151">
    <property type="entry name" value="RNase_H-like"/>
</dbReference>
<reference evidence="3" key="1">
    <citation type="journal article" date="2021" name="Nat. Commun.">
        <title>Genomic analyses provide insights into spinach domestication and the genetic basis of agronomic traits.</title>
        <authorList>
            <person name="Cai X."/>
            <person name="Sun X."/>
            <person name="Xu C."/>
            <person name="Sun H."/>
            <person name="Wang X."/>
            <person name="Ge C."/>
            <person name="Zhang Z."/>
            <person name="Wang Q."/>
            <person name="Fei Z."/>
            <person name="Jiao C."/>
            <person name="Wang Q."/>
        </authorList>
    </citation>
    <scope>NUCLEOTIDE SEQUENCE [LARGE SCALE GENOMIC DNA]</scope>
    <source>
        <strain evidence="3">cv. Varoflay</strain>
    </source>
</reference>
<name>A0A9R0JLP0_SPIOL</name>
<dbReference type="CDD" id="cd06222">
    <property type="entry name" value="RNase_H_like"/>
    <property type="match status" value="1"/>
</dbReference>
<protein>
    <recommendedName>
        <fullName evidence="5">RNase H type-1 domain-containing protein</fullName>
    </recommendedName>
</protein>
<organism evidence="3 4">
    <name type="scientific">Spinacia oleracea</name>
    <name type="common">Spinach</name>
    <dbReference type="NCBI Taxonomy" id="3562"/>
    <lineage>
        <taxon>Eukaryota</taxon>
        <taxon>Viridiplantae</taxon>
        <taxon>Streptophyta</taxon>
        <taxon>Embryophyta</taxon>
        <taxon>Tracheophyta</taxon>
        <taxon>Spermatophyta</taxon>
        <taxon>Magnoliopsida</taxon>
        <taxon>eudicotyledons</taxon>
        <taxon>Gunneridae</taxon>
        <taxon>Pentapetalae</taxon>
        <taxon>Caryophyllales</taxon>
        <taxon>Chenopodiaceae</taxon>
        <taxon>Chenopodioideae</taxon>
        <taxon>Anserineae</taxon>
        <taxon>Spinacia</taxon>
    </lineage>
</organism>
<dbReference type="KEGG" id="soe:110778693"/>
<dbReference type="Proteomes" id="UP000813463">
    <property type="component" value="Chromosome 1"/>
</dbReference>
<dbReference type="Pfam" id="PF13966">
    <property type="entry name" value="zf-RVT"/>
    <property type="match status" value="1"/>
</dbReference>
<dbReference type="InterPro" id="IPR026960">
    <property type="entry name" value="RVT-Znf"/>
</dbReference>
<dbReference type="Pfam" id="PF13456">
    <property type="entry name" value="RVT_3"/>
    <property type="match status" value="1"/>
</dbReference>
<dbReference type="AlphaFoldDB" id="A0A9R0JLP0"/>
<evidence type="ECO:0000313" key="3">
    <source>
        <dbReference type="Proteomes" id="UP000813463"/>
    </source>
</evidence>
<dbReference type="GeneID" id="110778693"/>
<dbReference type="PANTHER" id="PTHR47723">
    <property type="entry name" value="OS05G0353850 PROTEIN"/>
    <property type="match status" value="1"/>
</dbReference>
<dbReference type="PANTHER" id="PTHR47723:SF19">
    <property type="entry name" value="POLYNUCLEOTIDYL TRANSFERASE, RIBONUCLEASE H-LIKE SUPERFAMILY PROTEIN"/>
    <property type="match status" value="1"/>
</dbReference>
<dbReference type="InterPro" id="IPR036397">
    <property type="entry name" value="RNaseH_sf"/>
</dbReference>
<keyword evidence="3" id="KW-1185">Reference proteome</keyword>
<accession>A0A9R0JLP0</accession>
<dbReference type="GO" id="GO:0003676">
    <property type="term" value="F:nucleic acid binding"/>
    <property type="evidence" value="ECO:0007669"/>
    <property type="project" value="InterPro"/>
</dbReference>
<dbReference type="RefSeq" id="XP_021838943.2">
    <property type="nucleotide sequence ID" value="XM_021983251.2"/>
</dbReference>
<gene>
    <name evidence="4" type="primary">LOC110778693</name>
</gene>